<dbReference type="Pfam" id="PF02371">
    <property type="entry name" value="Transposase_20"/>
    <property type="match status" value="1"/>
</dbReference>
<proteinExistence type="predicted"/>
<protein>
    <submittedName>
        <fullName evidence="3">Transposase IS116/IS110/IS902 family protein</fullName>
    </submittedName>
</protein>
<accession>A0A564VDN3</accession>
<name>A0A564VDN3_BIFLI</name>
<dbReference type="AlphaFoldDB" id="A0A564VDN3"/>
<dbReference type="RefSeq" id="WP_234884639.1">
    <property type="nucleotide sequence ID" value="NZ_CABHND010000036.1"/>
</dbReference>
<evidence type="ECO:0000313" key="4">
    <source>
        <dbReference type="Proteomes" id="UP000345266"/>
    </source>
</evidence>
<dbReference type="Proteomes" id="UP000345266">
    <property type="component" value="Unassembled WGS sequence"/>
</dbReference>
<dbReference type="InterPro" id="IPR047650">
    <property type="entry name" value="Transpos_IS110"/>
</dbReference>
<dbReference type="GO" id="GO:0004803">
    <property type="term" value="F:transposase activity"/>
    <property type="evidence" value="ECO:0007669"/>
    <property type="project" value="InterPro"/>
</dbReference>
<feature type="domain" description="Transposase IS116/IS110/IS902 C-terminal" evidence="2">
    <location>
        <begin position="188"/>
        <end position="270"/>
    </location>
</feature>
<organism evidence="3 4">
    <name type="scientific">Bifidobacterium longum subsp. infantis</name>
    <dbReference type="NCBI Taxonomy" id="1682"/>
    <lineage>
        <taxon>Bacteria</taxon>
        <taxon>Bacillati</taxon>
        <taxon>Actinomycetota</taxon>
        <taxon>Actinomycetes</taxon>
        <taxon>Bifidobacteriales</taxon>
        <taxon>Bifidobacteriaceae</taxon>
        <taxon>Bifidobacterium</taxon>
    </lineage>
</organism>
<feature type="domain" description="Transposase IS110-like N-terminal" evidence="1">
    <location>
        <begin position="1"/>
        <end position="76"/>
    </location>
</feature>
<sequence length="311" mass="33899">MRRTAQLLPGDAKTDRRDAHVIAWAALKLPETLRDAGSDDETLAALRMLAGHDEDLAHESTRHINRLRSLLLQTHPAFERVLKGERATRDATLALLERYGGPAGMKRAGIEDVKDWARSNGLRAGRIIDDMFKAIGEQTVTVPGTGMAETIIPAIARDIKAIKDRRREVGRQVEKLLGDHPLLTVPASMPGIGVRTASNIPLGIGGDIANFKSAAHLAAYAGIAPAAGQSGTSIKGERPSRRGNKRLRNALWQSSFVASTKHPPSIAYYKRKREQGKHHNAAVICLARRRCDVIYSMPKNGALYQEPALVA</sequence>
<reference evidence="3 4" key="1">
    <citation type="submission" date="2019-07" db="EMBL/GenBank/DDBJ databases">
        <authorList>
            <person name="Hibberd C M."/>
            <person name="Gehrig L. J."/>
            <person name="Chang H.-W."/>
            <person name="Venkatesh S."/>
        </authorList>
    </citation>
    <scope>NUCLEOTIDE SEQUENCE [LARGE SCALE GENOMIC DNA]</scope>
    <source>
        <strain evidence="3">Bifidobacterium_longum_subsp_infantis_JG_Bg463</strain>
    </source>
</reference>
<dbReference type="GO" id="GO:0006313">
    <property type="term" value="P:DNA transposition"/>
    <property type="evidence" value="ECO:0007669"/>
    <property type="project" value="InterPro"/>
</dbReference>
<dbReference type="NCBIfam" id="NF033542">
    <property type="entry name" value="transpos_IS110"/>
    <property type="match status" value="1"/>
</dbReference>
<evidence type="ECO:0000259" key="2">
    <source>
        <dbReference type="Pfam" id="PF02371"/>
    </source>
</evidence>
<evidence type="ECO:0000313" key="3">
    <source>
        <dbReference type="EMBL" id="VUX30501.1"/>
    </source>
</evidence>
<dbReference type="InterPro" id="IPR003346">
    <property type="entry name" value="Transposase_20"/>
</dbReference>
<dbReference type="EMBL" id="CABHNT010000015">
    <property type="protein sequence ID" value="VUX30501.1"/>
    <property type="molecule type" value="Genomic_DNA"/>
</dbReference>
<dbReference type="Pfam" id="PF01548">
    <property type="entry name" value="DEDD_Tnp_IS110"/>
    <property type="match status" value="1"/>
</dbReference>
<gene>
    <name evidence="3" type="ORF">BLJG463_00637</name>
</gene>
<evidence type="ECO:0000259" key="1">
    <source>
        <dbReference type="Pfam" id="PF01548"/>
    </source>
</evidence>
<dbReference type="PANTHER" id="PTHR33055">
    <property type="entry name" value="TRANSPOSASE FOR INSERTION SEQUENCE ELEMENT IS1111A"/>
    <property type="match status" value="1"/>
</dbReference>
<dbReference type="GO" id="GO:0003677">
    <property type="term" value="F:DNA binding"/>
    <property type="evidence" value="ECO:0007669"/>
    <property type="project" value="InterPro"/>
</dbReference>
<dbReference type="InterPro" id="IPR002525">
    <property type="entry name" value="Transp_IS110-like_N"/>
</dbReference>
<dbReference type="PANTHER" id="PTHR33055:SF3">
    <property type="entry name" value="PUTATIVE TRANSPOSASE FOR IS117-RELATED"/>
    <property type="match status" value="1"/>
</dbReference>